<dbReference type="EMBL" id="ACVA01000036">
    <property type="protein sequence ID" value="EEX18444.1"/>
    <property type="molecule type" value="Genomic_DNA"/>
</dbReference>
<gene>
    <name evidence="1" type="ORF">HMPREF0973_01632</name>
</gene>
<keyword evidence="2" id="KW-1185">Reference proteome</keyword>
<dbReference type="AlphaFoldDB" id="C9MPU1"/>
<evidence type="ECO:0000313" key="2">
    <source>
        <dbReference type="Proteomes" id="UP000003327"/>
    </source>
</evidence>
<proteinExistence type="predicted"/>
<dbReference type="HOGENOM" id="CLU_3294600_0_0_10"/>
<dbReference type="Proteomes" id="UP000003327">
    <property type="component" value="Unassembled WGS sequence"/>
</dbReference>
<sequence>MVNDPQTGERDWVNLSKDREMKCTKRRADCFVHSALLIPL</sequence>
<organism evidence="1 2">
    <name type="scientific">Prevotella veroralis F0319</name>
    <dbReference type="NCBI Taxonomy" id="649761"/>
    <lineage>
        <taxon>Bacteria</taxon>
        <taxon>Pseudomonadati</taxon>
        <taxon>Bacteroidota</taxon>
        <taxon>Bacteroidia</taxon>
        <taxon>Bacteroidales</taxon>
        <taxon>Prevotellaceae</taxon>
        <taxon>Prevotella</taxon>
    </lineage>
</organism>
<evidence type="ECO:0000313" key="1">
    <source>
        <dbReference type="EMBL" id="EEX18444.1"/>
    </source>
</evidence>
<accession>C9MPU1</accession>
<reference evidence="1 2" key="1">
    <citation type="submission" date="2009-09" db="EMBL/GenBank/DDBJ databases">
        <authorList>
            <person name="Weinstock G."/>
            <person name="Sodergren E."/>
            <person name="Clifton S."/>
            <person name="Fulton L."/>
            <person name="Fulton B."/>
            <person name="Courtney L."/>
            <person name="Fronick C."/>
            <person name="Harrison M."/>
            <person name="Strong C."/>
            <person name="Farmer C."/>
            <person name="Delahaunty K."/>
            <person name="Markovic C."/>
            <person name="Hall O."/>
            <person name="Minx P."/>
            <person name="Tomlinson C."/>
            <person name="Mitreva M."/>
            <person name="Nelson J."/>
            <person name="Hou S."/>
            <person name="Wollam A."/>
            <person name="Pepin K.H."/>
            <person name="Johnson M."/>
            <person name="Bhonagiri V."/>
            <person name="Nash W.E."/>
            <person name="Warren W."/>
            <person name="Chinwalla A."/>
            <person name="Mardis E.R."/>
            <person name="Wilson R.K."/>
        </authorList>
    </citation>
    <scope>NUCLEOTIDE SEQUENCE [LARGE SCALE GENOMIC DNA]</scope>
    <source>
        <strain evidence="1 2">F0319</strain>
    </source>
</reference>
<name>C9MPU1_9BACT</name>
<protein>
    <submittedName>
        <fullName evidence="1">Uncharacterized protein</fullName>
    </submittedName>
</protein>
<comment type="caution">
    <text evidence="1">The sequence shown here is derived from an EMBL/GenBank/DDBJ whole genome shotgun (WGS) entry which is preliminary data.</text>
</comment>